<dbReference type="Proteomes" id="UP000321306">
    <property type="component" value="Unassembled WGS sequence"/>
</dbReference>
<name>A0A511N2M4_DEIC1</name>
<evidence type="ECO:0000256" key="13">
    <source>
        <dbReference type="ARBA" id="ARBA00023008"/>
    </source>
</evidence>
<dbReference type="InterPro" id="IPR044492">
    <property type="entry name" value="P_typ_ATPase_HD_dom"/>
</dbReference>
<feature type="transmembrane region" description="Helical" evidence="18">
    <location>
        <begin position="281"/>
        <end position="302"/>
    </location>
</feature>
<dbReference type="InterPro" id="IPR023214">
    <property type="entry name" value="HAD_sf"/>
</dbReference>
<dbReference type="GO" id="GO:0055070">
    <property type="term" value="P:copper ion homeostasis"/>
    <property type="evidence" value="ECO:0007669"/>
    <property type="project" value="TreeGrafter"/>
</dbReference>
<evidence type="ECO:0000256" key="18">
    <source>
        <dbReference type="RuleBase" id="RU362081"/>
    </source>
</evidence>
<dbReference type="FunFam" id="3.40.50.1000:FF:000144">
    <property type="entry name" value="copper-transporting ATPase 1 isoform X2"/>
    <property type="match status" value="1"/>
</dbReference>
<evidence type="ECO:0000256" key="11">
    <source>
        <dbReference type="ARBA" id="ARBA00022967"/>
    </source>
</evidence>
<dbReference type="PANTHER" id="PTHR43520:SF8">
    <property type="entry name" value="P-TYPE CU(+) TRANSPORTER"/>
    <property type="match status" value="1"/>
</dbReference>
<dbReference type="PROSITE" id="PS00154">
    <property type="entry name" value="ATPASE_E1_E2"/>
    <property type="match status" value="1"/>
</dbReference>
<feature type="domain" description="P-type ATPase A" evidence="19">
    <location>
        <begin position="137"/>
        <end position="237"/>
    </location>
</feature>
<evidence type="ECO:0000256" key="10">
    <source>
        <dbReference type="ARBA" id="ARBA00022840"/>
    </source>
</evidence>
<dbReference type="EC" id="7.2.2.8" evidence="3"/>
<dbReference type="GO" id="GO:0005886">
    <property type="term" value="C:plasma membrane"/>
    <property type="evidence" value="ECO:0007669"/>
    <property type="project" value="UniProtKB-SubCell"/>
</dbReference>
<evidence type="ECO:0000259" key="19">
    <source>
        <dbReference type="Pfam" id="PF00122"/>
    </source>
</evidence>
<keyword evidence="5 18" id="KW-1003">Cell membrane</keyword>
<keyword evidence="4" id="KW-0813">Transport</keyword>
<comment type="similarity">
    <text evidence="2 18">Belongs to the cation transport ATPase (P-type) (TC 3.A.3) family. Type IB subfamily.</text>
</comment>
<evidence type="ECO:0000256" key="17">
    <source>
        <dbReference type="ARBA" id="ARBA00049289"/>
    </source>
</evidence>
<keyword evidence="11" id="KW-1278">Translocase</keyword>
<dbReference type="InterPro" id="IPR008250">
    <property type="entry name" value="ATPase_P-typ_transduc_dom_A_sf"/>
</dbReference>
<dbReference type="InterPro" id="IPR027256">
    <property type="entry name" value="P-typ_ATPase_IB"/>
</dbReference>
<feature type="transmembrane region" description="Helical" evidence="18">
    <location>
        <begin position="256"/>
        <end position="275"/>
    </location>
</feature>
<evidence type="ECO:0000256" key="7">
    <source>
        <dbReference type="ARBA" id="ARBA00022723"/>
    </source>
</evidence>
<keyword evidence="10 18" id="KW-0067">ATP-binding</keyword>
<keyword evidence="15 18" id="KW-0472">Membrane</keyword>
<comment type="caution">
    <text evidence="20">The sequence shown here is derived from an EMBL/GenBank/DDBJ whole genome shotgun (WGS) entry which is preliminary data.</text>
</comment>
<dbReference type="NCBIfam" id="TIGR01525">
    <property type="entry name" value="ATPase-IB_hvy"/>
    <property type="match status" value="1"/>
</dbReference>
<dbReference type="SUPFAM" id="SSF81665">
    <property type="entry name" value="Calcium ATPase, transmembrane domain M"/>
    <property type="match status" value="1"/>
</dbReference>
<protein>
    <recommendedName>
        <fullName evidence="3">P-type Cu(+) transporter</fullName>
        <ecNumber evidence="3">7.2.2.8</ecNumber>
    </recommendedName>
    <alternativeName>
        <fullName evidence="16">Cu(+)-exporting ATPase</fullName>
    </alternativeName>
</protein>
<sequence length="652" mass="68894">MIREMLVKGIFSLILTVPAVLYSPIGESLGFKGMPPFGLSMEVFGFLLTTPVILWGGSLFTTSAWRALKHREANMMTLIALGIWVSYLYSVAATFLFKGEVFYEAAAMLTTFSIAGHWLEMRARYHTGKAVEALLKLVPETARVARDNQEITVPLSEVKAGDTLSVKPGDRVPVDGQVTSGESYVDESMITGEPIPVLKKAGEAVTGGTVNKDGSFRMEAQKVGSDTALANIVRMVQDAQGSQAPAQRLADTAGRYLVYVALLAGLVTFAVWMLLTGNLVFALTAAVSTIVITCPDALALATPTAITVGMGRAAKEGVLFKNATHLENTAGLDTVVFDKTGTLTEGKPSLTRIVALSGSEDEVLRLAASVDRHSDHPLARAIVDGAKARNLSLWETTGFQNISGFGVQAGLEGAMVRVGNVDLMVRENIPTLDASSQADEAALRGETVMYVAKGGELMGLVGVSDQVRSEATRAIRDLHQLGIKTVMLTGDNEHTARAVARQVGIDEVIAGVKPDQKQSRIEGLMQGGKRVAMVGDGINDAPALATATVGIAIGAGTDVAIETAGVVLLQDNPAAVPVAIRLARAVNGKIKQNLFWAAIYNVLAIPVAAGVLYPSLGLLLKPEWAALLMSISTVTVTLNALSLNRLRVGTAH</sequence>
<accession>A0A511N2M4</accession>
<keyword evidence="9" id="KW-0187">Copper transport</keyword>
<dbReference type="Pfam" id="PF00702">
    <property type="entry name" value="Hydrolase"/>
    <property type="match status" value="1"/>
</dbReference>
<dbReference type="InterPro" id="IPR036412">
    <property type="entry name" value="HAD-like_sf"/>
</dbReference>
<reference evidence="20 21" key="1">
    <citation type="submission" date="2019-07" db="EMBL/GenBank/DDBJ databases">
        <title>Whole genome shotgun sequence of Deinococcus cellulosilyticus NBRC 106333.</title>
        <authorList>
            <person name="Hosoyama A."/>
            <person name="Uohara A."/>
            <person name="Ohji S."/>
            <person name="Ichikawa N."/>
        </authorList>
    </citation>
    <scope>NUCLEOTIDE SEQUENCE [LARGE SCALE GENOMIC DNA]</scope>
    <source>
        <strain evidence="20 21">NBRC 106333</strain>
    </source>
</reference>
<dbReference type="Gene3D" id="3.40.50.1000">
    <property type="entry name" value="HAD superfamily/HAD-like"/>
    <property type="match status" value="1"/>
</dbReference>
<dbReference type="PANTHER" id="PTHR43520">
    <property type="entry name" value="ATP7, ISOFORM B"/>
    <property type="match status" value="1"/>
</dbReference>
<evidence type="ECO:0000256" key="15">
    <source>
        <dbReference type="ARBA" id="ARBA00023136"/>
    </source>
</evidence>
<dbReference type="AlphaFoldDB" id="A0A511N2M4"/>
<dbReference type="InterPro" id="IPR059000">
    <property type="entry name" value="ATPase_P-type_domA"/>
</dbReference>
<dbReference type="SFLD" id="SFLDS00003">
    <property type="entry name" value="Haloacid_Dehalogenase"/>
    <property type="match status" value="1"/>
</dbReference>
<feature type="transmembrane region" description="Helical" evidence="18">
    <location>
        <begin position="44"/>
        <end position="65"/>
    </location>
</feature>
<dbReference type="NCBIfam" id="TIGR01494">
    <property type="entry name" value="ATPase_P-type"/>
    <property type="match status" value="1"/>
</dbReference>
<dbReference type="InterPro" id="IPR023298">
    <property type="entry name" value="ATPase_P-typ_TM_dom_sf"/>
</dbReference>
<keyword evidence="7 18" id="KW-0479">Metal-binding</keyword>
<dbReference type="Pfam" id="PF00122">
    <property type="entry name" value="E1-E2_ATPase"/>
    <property type="match status" value="1"/>
</dbReference>
<dbReference type="SFLD" id="SFLDG00002">
    <property type="entry name" value="C1.7:_P-type_atpase_like"/>
    <property type="match status" value="1"/>
</dbReference>
<dbReference type="FunFam" id="2.70.150.10:FF:000020">
    <property type="entry name" value="Copper-exporting P-type ATPase A"/>
    <property type="match status" value="1"/>
</dbReference>
<dbReference type="CDD" id="cd02094">
    <property type="entry name" value="P-type_ATPase_Cu-like"/>
    <property type="match status" value="1"/>
</dbReference>
<feature type="transmembrane region" description="Helical" evidence="18">
    <location>
        <begin position="77"/>
        <end position="95"/>
    </location>
</feature>
<keyword evidence="8 18" id="KW-0547">Nucleotide-binding</keyword>
<dbReference type="PRINTS" id="PR00119">
    <property type="entry name" value="CATATPASE"/>
</dbReference>
<dbReference type="InterPro" id="IPR018303">
    <property type="entry name" value="ATPase_P-typ_P_site"/>
</dbReference>
<dbReference type="GO" id="GO:0005507">
    <property type="term" value="F:copper ion binding"/>
    <property type="evidence" value="ECO:0007669"/>
    <property type="project" value="TreeGrafter"/>
</dbReference>
<dbReference type="GO" id="GO:0016887">
    <property type="term" value="F:ATP hydrolysis activity"/>
    <property type="evidence" value="ECO:0007669"/>
    <property type="project" value="InterPro"/>
</dbReference>
<dbReference type="SUPFAM" id="SSF56784">
    <property type="entry name" value="HAD-like"/>
    <property type="match status" value="1"/>
</dbReference>
<feature type="transmembrane region" description="Helical" evidence="18">
    <location>
        <begin position="101"/>
        <end position="119"/>
    </location>
</feature>
<dbReference type="Gene3D" id="3.40.1110.10">
    <property type="entry name" value="Calcium-transporting ATPase, cytoplasmic domain N"/>
    <property type="match status" value="1"/>
</dbReference>
<comment type="catalytic activity">
    <reaction evidence="17">
        <text>Cu(+)(in) + ATP + H2O = Cu(+)(out) + ADP + phosphate + H(+)</text>
        <dbReference type="Rhea" id="RHEA:25792"/>
        <dbReference type="ChEBI" id="CHEBI:15377"/>
        <dbReference type="ChEBI" id="CHEBI:15378"/>
        <dbReference type="ChEBI" id="CHEBI:30616"/>
        <dbReference type="ChEBI" id="CHEBI:43474"/>
        <dbReference type="ChEBI" id="CHEBI:49552"/>
        <dbReference type="ChEBI" id="CHEBI:456216"/>
        <dbReference type="EC" id="7.2.2.8"/>
    </reaction>
</comment>
<dbReference type="PRINTS" id="PR00943">
    <property type="entry name" value="CUATPASE"/>
</dbReference>
<evidence type="ECO:0000256" key="9">
    <source>
        <dbReference type="ARBA" id="ARBA00022796"/>
    </source>
</evidence>
<evidence type="ECO:0000256" key="12">
    <source>
        <dbReference type="ARBA" id="ARBA00022989"/>
    </source>
</evidence>
<dbReference type="SUPFAM" id="SSF81653">
    <property type="entry name" value="Calcium ATPase, transduction domain A"/>
    <property type="match status" value="1"/>
</dbReference>
<gene>
    <name evidence="20" type="ORF">DC3_23210</name>
</gene>
<evidence type="ECO:0000313" key="21">
    <source>
        <dbReference type="Proteomes" id="UP000321306"/>
    </source>
</evidence>
<dbReference type="GO" id="GO:0043682">
    <property type="term" value="F:P-type divalent copper transporter activity"/>
    <property type="evidence" value="ECO:0007669"/>
    <property type="project" value="TreeGrafter"/>
</dbReference>
<keyword evidence="13" id="KW-0186">Copper</keyword>
<evidence type="ECO:0000256" key="5">
    <source>
        <dbReference type="ARBA" id="ARBA00022475"/>
    </source>
</evidence>
<dbReference type="GO" id="GO:0140581">
    <property type="term" value="F:P-type monovalent copper transporter activity"/>
    <property type="evidence" value="ECO:0007669"/>
    <property type="project" value="UniProtKB-EC"/>
</dbReference>
<keyword evidence="14" id="KW-0406">Ion transport</keyword>
<comment type="subcellular location">
    <subcellularLocation>
        <location evidence="1">Cell membrane</location>
        <topology evidence="1">Multi-pass membrane protein</topology>
    </subcellularLocation>
</comment>
<proteinExistence type="inferred from homology"/>
<feature type="transmembrane region" description="Helical" evidence="18">
    <location>
        <begin position="594"/>
        <end position="612"/>
    </location>
</feature>
<evidence type="ECO:0000256" key="3">
    <source>
        <dbReference type="ARBA" id="ARBA00012517"/>
    </source>
</evidence>
<keyword evidence="6 18" id="KW-0812">Transmembrane</keyword>
<evidence type="ECO:0000256" key="16">
    <source>
        <dbReference type="ARBA" id="ARBA00033239"/>
    </source>
</evidence>
<dbReference type="NCBIfam" id="TIGR01511">
    <property type="entry name" value="ATPase-IB1_Cu"/>
    <property type="match status" value="1"/>
</dbReference>
<evidence type="ECO:0000256" key="6">
    <source>
        <dbReference type="ARBA" id="ARBA00022692"/>
    </source>
</evidence>
<organism evidence="20 21">
    <name type="scientific">Deinococcus cellulosilyticus (strain DSM 18568 / NBRC 106333 / KACC 11606 / 5516J-15)</name>
    <dbReference type="NCBI Taxonomy" id="1223518"/>
    <lineage>
        <taxon>Bacteria</taxon>
        <taxon>Thermotogati</taxon>
        <taxon>Deinococcota</taxon>
        <taxon>Deinococci</taxon>
        <taxon>Deinococcales</taxon>
        <taxon>Deinococcaceae</taxon>
        <taxon>Deinococcus</taxon>
    </lineage>
</organism>
<evidence type="ECO:0000256" key="2">
    <source>
        <dbReference type="ARBA" id="ARBA00006024"/>
    </source>
</evidence>
<evidence type="ECO:0000256" key="8">
    <source>
        <dbReference type="ARBA" id="ARBA00022741"/>
    </source>
</evidence>
<feature type="transmembrane region" description="Helical" evidence="18">
    <location>
        <begin position="624"/>
        <end position="643"/>
    </location>
</feature>
<dbReference type="InterPro" id="IPR001757">
    <property type="entry name" value="P_typ_ATPase"/>
</dbReference>
<keyword evidence="12 18" id="KW-1133">Transmembrane helix</keyword>
<evidence type="ECO:0000256" key="1">
    <source>
        <dbReference type="ARBA" id="ARBA00004651"/>
    </source>
</evidence>
<keyword evidence="21" id="KW-1185">Reference proteome</keyword>
<dbReference type="InterPro" id="IPR023299">
    <property type="entry name" value="ATPase_P-typ_cyto_dom_N"/>
</dbReference>
<dbReference type="GO" id="GO:0005524">
    <property type="term" value="F:ATP binding"/>
    <property type="evidence" value="ECO:0007669"/>
    <property type="project" value="UniProtKB-UniRule"/>
</dbReference>
<dbReference type="EMBL" id="BJXB01000009">
    <property type="protein sequence ID" value="GEM46686.1"/>
    <property type="molecule type" value="Genomic_DNA"/>
</dbReference>
<evidence type="ECO:0000256" key="14">
    <source>
        <dbReference type="ARBA" id="ARBA00023065"/>
    </source>
</evidence>
<evidence type="ECO:0000313" key="20">
    <source>
        <dbReference type="EMBL" id="GEM46686.1"/>
    </source>
</evidence>
<dbReference type="SFLD" id="SFLDF00027">
    <property type="entry name" value="p-type_atpase"/>
    <property type="match status" value="1"/>
</dbReference>
<evidence type="ECO:0000256" key="4">
    <source>
        <dbReference type="ARBA" id="ARBA00022448"/>
    </source>
</evidence>
<dbReference type="Gene3D" id="2.70.150.10">
    <property type="entry name" value="Calcium-transporting ATPase, cytoplasmic transduction domain A"/>
    <property type="match status" value="1"/>
</dbReference>